<dbReference type="FunFam" id="1.10.10.10:FF:000001">
    <property type="entry name" value="LysR family transcriptional regulator"/>
    <property type="match status" value="1"/>
</dbReference>
<dbReference type="Pfam" id="PF03466">
    <property type="entry name" value="LysR_substrate"/>
    <property type="match status" value="1"/>
</dbReference>
<proteinExistence type="inferred from homology"/>
<dbReference type="AlphaFoldDB" id="A0A1I1PJ99"/>
<evidence type="ECO:0000256" key="3">
    <source>
        <dbReference type="ARBA" id="ARBA00023125"/>
    </source>
</evidence>
<evidence type="ECO:0000313" key="7">
    <source>
        <dbReference type="Proteomes" id="UP000198862"/>
    </source>
</evidence>
<evidence type="ECO:0000256" key="4">
    <source>
        <dbReference type="ARBA" id="ARBA00023163"/>
    </source>
</evidence>
<gene>
    <name evidence="6" type="ORF">SAMN02745724_03483</name>
</gene>
<keyword evidence="4" id="KW-0804">Transcription</keyword>
<dbReference type="OrthoDB" id="9786526at2"/>
<reference evidence="6 7" key="1">
    <citation type="submission" date="2016-10" db="EMBL/GenBank/DDBJ databases">
        <authorList>
            <person name="de Groot N.N."/>
        </authorList>
    </citation>
    <scope>NUCLEOTIDE SEQUENCE [LARGE SCALE GENOMIC DNA]</scope>
    <source>
        <strain evidence="6 7">DSM 6059</strain>
    </source>
</reference>
<dbReference type="CDD" id="cd08422">
    <property type="entry name" value="PBP2_CrgA_like"/>
    <property type="match status" value="1"/>
</dbReference>
<dbReference type="SUPFAM" id="SSF53850">
    <property type="entry name" value="Periplasmic binding protein-like II"/>
    <property type="match status" value="1"/>
</dbReference>
<dbReference type="PANTHER" id="PTHR30537">
    <property type="entry name" value="HTH-TYPE TRANSCRIPTIONAL REGULATOR"/>
    <property type="match status" value="1"/>
</dbReference>
<dbReference type="STRING" id="1123010.SAMN02745724_03483"/>
<dbReference type="InterPro" id="IPR036390">
    <property type="entry name" value="WH_DNA-bd_sf"/>
</dbReference>
<evidence type="ECO:0000256" key="1">
    <source>
        <dbReference type="ARBA" id="ARBA00009437"/>
    </source>
</evidence>
<name>A0A1I1PJ99_9GAMM</name>
<comment type="similarity">
    <text evidence="1">Belongs to the LysR transcriptional regulatory family.</text>
</comment>
<dbReference type="InterPro" id="IPR036388">
    <property type="entry name" value="WH-like_DNA-bd_sf"/>
</dbReference>
<keyword evidence="3" id="KW-0238">DNA-binding</keyword>
<dbReference type="InterPro" id="IPR058163">
    <property type="entry name" value="LysR-type_TF_proteobact-type"/>
</dbReference>
<dbReference type="InterPro" id="IPR005119">
    <property type="entry name" value="LysR_subst-bd"/>
</dbReference>
<dbReference type="Proteomes" id="UP000198862">
    <property type="component" value="Unassembled WGS sequence"/>
</dbReference>
<dbReference type="Pfam" id="PF00126">
    <property type="entry name" value="HTH_1"/>
    <property type="match status" value="1"/>
</dbReference>
<dbReference type="SUPFAM" id="SSF46785">
    <property type="entry name" value="Winged helix' DNA-binding domain"/>
    <property type="match status" value="1"/>
</dbReference>
<dbReference type="InterPro" id="IPR000847">
    <property type="entry name" value="LysR_HTH_N"/>
</dbReference>
<dbReference type="GO" id="GO:0043565">
    <property type="term" value="F:sequence-specific DNA binding"/>
    <property type="evidence" value="ECO:0007669"/>
    <property type="project" value="TreeGrafter"/>
</dbReference>
<dbReference type="RefSeq" id="WP_091987251.1">
    <property type="nucleotide sequence ID" value="NZ_FOLO01000032.1"/>
</dbReference>
<keyword evidence="7" id="KW-1185">Reference proteome</keyword>
<evidence type="ECO:0000256" key="2">
    <source>
        <dbReference type="ARBA" id="ARBA00023015"/>
    </source>
</evidence>
<dbReference type="GO" id="GO:0003700">
    <property type="term" value="F:DNA-binding transcription factor activity"/>
    <property type="evidence" value="ECO:0007669"/>
    <property type="project" value="InterPro"/>
</dbReference>
<dbReference type="EMBL" id="FOLO01000032">
    <property type="protein sequence ID" value="SFD09925.1"/>
    <property type="molecule type" value="Genomic_DNA"/>
</dbReference>
<dbReference type="Gene3D" id="1.10.10.10">
    <property type="entry name" value="Winged helix-like DNA-binding domain superfamily/Winged helix DNA-binding domain"/>
    <property type="match status" value="1"/>
</dbReference>
<dbReference type="PROSITE" id="PS50931">
    <property type="entry name" value="HTH_LYSR"/>
    <property type="match status" value="1"/>
</dbReference>
<sequence>MTNLNDMMVFLTVVEQGSFTLAAEALALPKSNISRKVSRLEHSLGIRLLERSTRSLHLTEIGQVYFEHCIRIKEELLSANSCIENMAVAPRGNLRICASVTIGQSVLAPLLTKFNQVYPEINIELKLTNRRVDIIEEGYDLVLRVGESSDSSLISKKLLNTQLKLYASPAYIKNNQAINITIHNLPQHKCLFMNAVSQKPVWELSNFTDNKIVNITPIFKSDDFNVIYQMTLAGAGIALLPDYLCQTDIKNNKLVPVIEQWHGQSINLYAIFASRRGVTPKVRVMLDYLETQLGLIKK</sequence>
<evidence type="ECO:0000313" key="6">
    <source>
        <dbReference type="EMBL" id="SFD09925.1"/>
    </source>
</evidence>
<keyword evidence="2" id="KW-0805">Transcription regulation</keyword>
<organism evidence="6 7">
    <name type="scientific">Pseudoalteromonas denitrificans DSM 6059</name>
    <dbReference type="NCBI Taxonomy" id="1123010"/>
    <lineage>
        <taxon>Bacteria</taxon>
        <taxon>Pseudomonadati</taxon>
        <taxon>Pseudomonadota</taxon>
        <taxon>Gammaproteobacteria</taxon>
        <taxon>Alteromonadales</taxon>
        <taxon>Pseudoalteromonadaceae</taxon>
        <taxon>Pseudoalteromonas</taxon>
    </lineage>
</organism>
<dbReference type="GO" id="GO:0006351">
    <property type="term" value="P:DNA-templated transcription"/>
    <property type="evidence" value="ECO:0007669"/>
    <property type="project" value="TreeGrafter"/>
</dbReference>
<protein>
    <submittedName>
        <fullName evidence="6">LysR family transcriptional regulator, transcriptional activator AphB</fullName>
    </submittedName>
</protein>
<evidence type="ECO:0000259" key="5">
    <source>
        <dbReference type="PROSITE" id="PS50931"/>
    </source>
</evidence>
<dbReference type="Gene3D" id="3.40.190.290">
    <property type="match status" value="1"/>
</dbReference>
<accession>A0A1I1PJ99</accession>
<dbReference type="PANTHER" id="PTHR30537:SF68">
    <property type="entry name" value="TRANSCRIPTIONAL REGULATOR-RELATED"/>
    <property type="match status" value="1"/>
</dbReference>
<feature type="domain" description="HTH lysR-type" evidence="5">
    <location>
        <begin position="1"/>
        <end position="59"/>
    </location>
</feature>